<dbReference type="AlphaFoldDB" id="A0A194VTT1"/>
<evidence type="ECO:0000313" key="3">
    <source>
        <dbReference type="Proteomes" id="UP000078559"/>
    </source>
</evidence>
<feature type="region of interest" description="Disordered" evidence="1">
    <location>
        <begin position="1"/>
        <end position="23"/>
    </location>
</feature>
<organism evidence="2 3">
    <name type="scientific">Cytospora mali</name>
    <name type="common">Apple Valsa canker fungus</name>
    <name type="synonym">Valsa mali</name>
    <dbReference type="NCBI Taxonomy" id="578113"/>
    <lineage>
        <taxon>Eukaryota</taxon>
        <taxon>Fungi</taxon>
        <taxon>Dikarya</taxon>
        <taxon>Ascomycota</taxon>
        <taxon>Pezizomycotina</taxon>
        <taxon>Sordariomycetes</taxon>
        <taxon>Sordariomycetidae</taxon>
        <taxon>Diaporthales</taxon>
        <taxon>Cytosporaceae</taxon>
        <taxon>Cytospora</taxon>
    </lineage>
</organism>
<dbReference type="Proteomes" id="UP000078559">
    <property type="component" value="Chromosome 3"/>
</dbReference>
<feature type="compositionally biased region" description="Polar residues" evidence="1">
    <location>
        <begin position="1"/>
        <end position="13"/>
    </location>
</feature>
<keyword evidence="3" id="KW-1185">Reference proteome</keyword>
<accession>A0A194VTT1</accession>
<protein>
    <submittedName>
        <fullName evidence="2">Uncharacterized protein</fullName>
    </submittedName>
</protein>
<dbReference type="EMBL" id="CM003100">
    <property type="protein sequence ID" value="KUI67609.1"/>
    <property type="molecule type" value="Genomic_DNA"/>
</dbReference>
<sequence>MLSYASGAQNHPSTMRKKPKNDSMYLECYTETNGVITTTMSVVPGNREVRSQTRTWGAVIGMGLKRMFGGEPRWLMSHVTDSLMH</sequence>
<reference evidence="2" key="1">
    <citation type="submission" date="2014-12" db="EMBL/GenBank/DDBJ databases">
        <title>Genome Sequence of Valsa Canker Pathogens Uncovers a Specific Adaption of Colonization on Woody Bark.</title>
        <authorList>
            <person name="Yin Z."/>
            <person name="Liu H."/>
            <person name="Gao X."/>
            <person name="Li Z."/>
            <person name="Song N."/>
            <person name="Ke X."/>
            <person name="Dai Q."/>
            <person name="Wu Y."/>
            <person name="Sun Y."/>
            <person name="Xu J.-R."/>
            <person name="Kang Z.K."/>
            <person name="Wang L."/>
            <person name="Huang L."/>
        </authorList>
    </citation>
    <scope>NUCLEOTIDE SEQUENCE [LARGE SCALE GENOMIC DNA]</scope>
    <source>
        <strain evidence="2">03-8</strain>
    </source>
</reference>
<name>A0A194VTT1_CYTMA</name>
<dbReference type="OrthoDB" id="68104at2759"/>
<evidence type="ECO:0000256" key="1">
    <source>
        <dbReference type="SAM" id="MobiDB-lite"/>
    </source>
</evidence>
<evidence type="ECO:0000313" key="2">
    <source>
        <dbReference type="EMBL" id="KUI67609.1"/>
    </source>
</evidence>
<gene>
    <name evidence="2" type="ORF">VM1G_11516</name>
</gene>
<proteinExistence type="predicted"/>